<evidence type="ECO:0000313" key="2">
    <source>
        <dbReference type="EMBL" id="CAL1407102.1"/>
    </source>
</evidence>
<sequence>MLTKTPPQLNQLFEEMAEQGYDWGIARRSRRAPGRGVHVVSTQSSDLVQVVSKLVSAIDRSGMIAGTGQQQAMLCQWCESTHHTVEDCQAMRESTTPQEQVNFINNARRNDPYSNTYNEGWRQHPNFSWAGASPRPPASQGPPGF</sequence>
<evidence type="ECO:0000256" key="1">
    <source>
        <dbReference type="SAM" id="MobiDB-lite"/>
    </source>
</evidence>
<keyword evidence="3" id="KW-1185">Reference proteome</keyword>
<feature type="region of interest" description="Disordered" evidence="1">
    <location>
        <begin position="124"/>
        <end position="145"/>
    </location>
</feature>
<gene>
    <name evidence="2" type="ORF">LTRI10_LOCUS46790</name>
</gene>
<protein>
    <submittedName>
        <fullName evidence="2">Uncharacterized protein</fullName>
    </submittedName>
</protein>
<feature type="compositionally biased region" description="Pro residues" evidence="1">
    <location>
        <begin position="134"/>
        <end position="145"/>
    </location>
</feature>
<dbReference type="EMBL" id="OZ034821">
    <property type="protein sequence ID" value="CAL1407102.1"/>
    <property type="molecule type" value="Genomic_DNA"/>
</dbReference>
<dbReference type="Proteomes" id="UP001497516">
    <property type="component" value="Chromosome 8"/>
</dbReference>
<reference evidence="2 3" key="1">
    <citation type="submission" date="2024-04" db="EMBL/GenBank/DDBJ databases">
        <authorList>
            <person name="Fracassetti M."/>
        </authorList>
    </citation>
    <scope>NUCLEOTIDE SEQUENCE [LARGE SCALE GENOMIC DNA]</scope>
</reference>
<organism evidence="2 3">
    <name type="scientific">Linum trigynum</name>
    <dbReference type="NCBI Taxonomy" id="586398"/>
    <lineage>
        <taxon>Eukaryota</taxon>
        <taxon>Viridiplantae</taxon>
        <taxon>Streptophyta</taxon>
        <taxon>Embryophyta</taxon>
        <taxon>Tracheophyta</taxon>
        <taxon>Spermatophyta</taxon>
        <taxon>Magnoliopsida</taxon>
        <taxon>eudicotyledons</taxon>
        <taxon>Gunneridae</taxon>
        <taxon>Pentapetalae</taxon>
        <taxon>rosids</taxon>
        <taxon>fabids</taxon>
        <taxon>Malpighiales</taxon>
        <taxon>Linaceae</taxon>
        <taxon>Linum</taxon>
    </lineage>
</organism>
<accession>A0AAV2G9X2</accession>
<proteinExistence type="predicted"/>
<name>A0AAV2G9X2_9ROSI</name>
<dbReference type="AlphaFoldDB" id="A0AAV2G9X2"/>
<evidence type="ECO:0000313" key="3">
    <source>
        <dbReference type="Proteomes" id="UP001497516"/>
    </source>
</evidence>